<gene>
    <name evidence="3" type="ORF">Tci_009259</name>
</gene>
<reference evidence="3" key="1">
    <citation type="journal article" date="2019" name="Sci. Rep.">
        <title>Draft genome of Tanacetum cinerariifolium, the natural source of mosquito coil.</title>
        <authorList>
            <person name="Yamashiro T."/>
            <person name="Shiraishi A."/>
            <person name="Satake H."/>
            <person name="Nakayama K."/>
        </authorList>
    </citation>
    <scope>NUCLEOTIDE SEQUENCE</scope>
</reference>
<sequence>MSLKEAEKESTNSGSNDDDETHVTGSMVKSSTTTKLKKFDFITKDGKHIRLTKEQINQQKKIEEEAKAEAAKHEGEVRKAELVDLLGPEVVNKYYNYKLQYDRYCDKMLNRRAESRITNYDVLTKKGPITLKVYRDDGTSEVIPNFKASDLHLELGINLDITLSEQDPLNKLNGLANKKRKHASDIHDYFKANKKLKSSVQYEDHLPGTMLNELVLDVLRDGETCQRCTCTRCGSGLSKGLCYICGNNQNSSNDSPSISANSSQNPPHIDKCCYECGEALDGIFCQQCTCKSCGKGAHIGYNCPSKVSIISNPEPCNQTMNNELPQTLPSFDSTCYSDKENLVPCVSKPNFVDESSNIFNPPPQPPIYSCELCGSNAQYGHYCTPQAPFINPEPGYSQDFNFPQDEVIKSSVKDLVPIPSESKGKNGCDVPSCFTTFSNILFDADYDFESVDDQSLHNEGVSEKIFSNPLFEEEIISIRIDQHYINSESDLVESMLNRDSSVISSSSKIDSLLDEFVGELTLLKSIPSGIDKADCHPKNEIHFFERLLYDNSSPRPPEEFVFENSNAEIESFSPSPIPIKDSDSHMEEINLSFNLDDPMPPSIKDDNNDSEGDNLFLERLLHDDPIPLSDTLDFSNVVRVFLPFFTYSVTFSLLLSSGSEDTIFDPGISNYHFSSFKPKLSHRCGTFKKFNTHRSHLNESLMEILFSIFSPMDQ</sequence>
<organism evidence="3">
    <name type="scientific">Tanacetum cinerariifolium</name>
    <name type="common">Dalmatian daisy</name>
    <name type="synonym">Chrysanthemum cinerariifolium</name>
    <dbReference type="NCBI Taxonomy" id="118510"/>
    <lineage>
        <taxon>Eukaryota</taxon>
        <taxon>Viridiplantae</taxon>
        <taxon>Streptophyta</taxon>
        <taxon>Embryophyta</taxon>
        <taxon>Tracheophyta</taxon>
        <taxon>Spermatophyta</taxon>
        <taxon>Magnoliopsida</taxon>
        <taxon>eudicotyledons</taxon>
        <taxon>Gunneridae</taxon>
        <taxon>Pentapetalae</taxon>
        <taxon>asterids</taxon>
        <taxon>campanulids</taxon>
        <taxon>Asterales</taxon>
        <taxon>Asteraceae</taxon>
        <taxon>Asteroideae</taxon>
        <taxon>Anthemideae</taxon>
        <taxon>Anthemidinae</taxon>
        <taxon>Tanacetum</taxon>
    </lineage>
</organism>
<dbReference type="EMBL" id="BKCJ010000910">
    <property type="protein sequence ID" value="GEU37281.1"/>
    <property type="molecule type" value="Genomic_DNA"/>
</dbReference>
<comment type="caution">
    <text evidence="3">The sequence shown here is derived from an EMBL/GenBank/DDBJ whole genome shotgun (WGS) entry which is preliminary data.</text>
</comment>
<name>A0A6L2JJR7_TANCI</name>
<evidence type="ECO:0000256" key="2">
    <source>
        <dbReference type="SAM" id="MobiDB-lite"/>
    </source>
</evidence>
<feature type="region of interest" description="Disordered" evidence="2">
    <location>
        <begin position="1"/>
        <end position="32"/>
    </location>
</feature>
<evidence type="ECO:0000256" key="1">
    <source>
        <dbReference type="SAM" id="Coils"/>
    </source>
</evidence>
<accession>A0A6L2JJR7</accession>
<protein>
    <submittedName>
        <fullName evidence="3">Uncharacterized protein</fullName>
    </submittedName>
</protein>
<feature type="compositionally biased region" description="Polar residues" evidence="2">
    <location>
        <begin position="23"/>
        <end position="32"/>
    </location>
</feature>
<dbReference type="AlphaFoldDB" id="A0A6L2JJR7"/>
<proteinExistence type="predicted"/>
<keyword evidence="1" id="KW-0175">Coiled coil</keyword>
<feature type="coiled-coil region" evidence="1">
    <location>
        <begin position="49"/>
        <end position="83"/>
    </location>
</feature>
<feature type="compositionally biased region" description="Basic and acidic residues" evidence="2">
    <location>
        <begin position="1"/>
        <end position="10"/>
    </location>
</feature>
<evidence type="ECO:0000313" key="3">
    <source>
        <dbReference type="EMBL" id="GEU37281.1"/>
    </source>
</evidence>